<sequence>MEQGQSAQDRTHSLEARMSLMLITPPATQPVTLDEAKAHLRVAYDDDDIYITDLITTATARLDGAYGLLGRCLITQTWRTTMPVPSTAAIVLPLGPHQSVDAITYLDDARNTVTIDPESYVVDYLGSTHPAVLTRVDGAPWPRTVSITFTAGYGDIPDNVPFPLRSAILLHVAHLFENRESTTTLGFLKELPHGYADLVTDYRAWAF</sequence>
<protein>
    <recommendedName>
        <fullName evidence="3">PhiE125 gp8 family phage protein</fullName>
    </recommendedName>
</protein>
<accession>A0A8B2NPE3</accession>
<name>A0A8B2NPE3_9HYPH</name>
<proteinExistence type="predicted"/>
<evidence type="ECO:0008006" key="3">
    <source>
        <dbReference type="Google" id="ProtNLM"/>
    </source>
</evidence>
<dbReference type="CDD" id="cd08054">
    <property type="entry name" value="gp6"/>
    <property type="match status" value="1"/>
</dbReference>
<dbReference type="NCBIfam" id="TIGR01560">
    <property type="entry name" value="put_DNA_pack"/>
    <property type="match status" value="1"/>
</dbReference>
<dbReference type="Pfam" id="PF05135">
    <property type="entry name" value="Phage_connect_1"/>
    <property type="match status" value="1"/>
</dbReference>
<dbReference type="InterPro" id="IPR011738">
    <property type="entry name" value="Phage_CHP"/>
</dbReference>
<organism evidence="1 2">
    <name type="scientific">Acuticoccus sediminis</name>
    <dbReference type="NCBI Taxonomy" id="2184697"/>
    <lineage>
        <taxon>Bacteria</taxon>
        <taxon>Pseudomonadati</taxon>
        <taxon>Pseudomonadota</taxon>
        <taxon>Alphaproteobacteria</taxon>
        <taxon>Hyphomicrobiales</taxon>
        <taxon>Amorphaceae</taxon>
        <taxon>Acuticoccus</taxon>
    </lineage>
</organism>
<dbReference type="AlphaFoldDB" id="A0A8B2NPE3"/>
<dbReference type="Proteomes" id="UP000249590">
    <property type="component" value="Unassembled WGS sequence"/>
</dbReference>
<keyword evidence="2" id="KW-1185">Reference proteome</keyword>
<dbReference type="InterPro" id="IPR021146">
    <property type="entry name" value="Phage_gp6-like_head-tail"/>
</dbReference>
<dbReference type="NCBIfam" id="TIGR02215">
    <property type="entry name" value="phage_chp_gp8"/>
    <property type="match status" value="1"/>
</dbReference>
<gene>
    <name evidence="1" type="ORF">DLJ53_19120</name>
</gene>
<dbReference type="InterPro" id="IPR006450">
    <property type="entry name" value="Phage_HK97_gp6-like"/>
</dbReference>
<dbReference type="EMBL" id="QHHQ01000004">
    <property type="protein sequence ID" value="RAH99857.1"/>
    <property type="molecule type" value="Genomic_DNA"/>
</dbReference>
<evidence type="ECO:0000313" key="2">
    <source>
        <dbReference type="Proteomes" id="UP000249590"/>
    </source>
</evidence>
<reference evidence="1 2" key="1">
    <citation type="submission" date="2018-05" db="EMBL/GenBank/DDBJ databases">
        <title>Acuticoccus sediminis sp. nov., isolated from deep-sea sediment of Indian Ocean.</title>
        <authorList>
            <person name="Liu X."/>
            <person name="Lai Q."/>
            <person name="Du Y."/>
            <person name="Sun F."/>
            <person name="Zhang X."/>
            <person name="Wang S."/>
            <person name="Shao Z."/>
        </authorList>
    </citation>
    <scope>NUCLEOTIDE SEQUENCE [LARGE SCALE GENOMIC DNA]</scope>
    <source>
        <strain evidence="1 2">PTG4-2</strain>
    </source>
</reference>
<comment type="caution">
    <text evidence="1">The sequence shown here is derived from an EMBL/GenBank/DDBJ whole genome shotgun (WGS) entry which is preliminary data.</text>
</comment>
<evidence type="ECO:0000313" key="1">
    <source>
        <dbReference type="EMBL" id="RAH99857.1"/>
    </source>
</evidence>
<dbReference type="Gene3D" id="1.10.3230.30">
    <property type="entry name" value="Phage gp6-like head-tail connector protein"/>
    <property type="match status" value="1"/>
</dbReference>